<proteinExistence type="predicted"/>
<dbReference type="AlphaFoldDB" id="A0A1M6THD2"/>
<dbReference type="RefSeq" id="WP_242655906.1">
    <property type="nucleotide sequence ID" value="NZ_FRAG01000092.1"/>
</dbReference>
<reference evidence="3" key="1">
    <citation type="submission" date="2016-11" db="EMBL/GenBank/DDBJ databases">
        <authorList>
            <person name="Varghese N."/>
            <person name="Submissions S."/>
        </authorList>
    </citation>
    <scope>NUCLEOTIDE SEQUENCE [LARGE SCALE GENOMIC DNA]</scope>
    <source>
        <strain evidence="3">DSM 15212 / CIP 107654 / DViRD3</strain>
    </source>
</reference>
<name>A0A1M6THD2_PARC5</name>
<evidence type="ECO:0000259" key="1">
    <source>
        <dbReference type="Pfam" id="PF24963"/>
    </source>
</evidence>
<dbReference type="EMBL" id="FRAG01000092">
    <property type="protein sequence ID" value="SHK56350.1"/>
    <property type="molecule type" value="Genomic_DNA"/>
</dbReference>
<dbReference type="InterPro" id="IPR056670">
    <property type="entry name" value="DUF7768"/>
</dbReference>
<evidence type="ECO:0000313" key="3">
    <source>
        <dbReference type="Proteomes" id="UP000184465"/>
    </source>
</evidence>
<dbReference type="STRING" id="1121301.SAMN02745912_03685"/>
<dbReference type="Pfam" id="PF24963">
    <property type="entry name" value="DUF7768"/>
    <property type="match status" value="1"/>
</dbReference>
<organism evidence="2 3">
    <name type="scientific">Paramaledivibacter caminithermalis (strain DSM 15212 / CIP 107654 / DViRD3)</name>
    <name type="common">Clostridium caminithermale</name>
    <dbReference type="NCBI Taxonomy" id="1121301"/>
    <lineage>
        <taxon>Bacteria</taxon>
        <taxon>Bacillati</taxon>
        <taxon>Bacillota</taxon>
        <taxon>Clostridia</taxon>
        <taxon>Peptostreptococcales</taxon>
        <taxon>Caminicellaceae</taxon>
        <taxon>Paramaledivibacter</taxon>
    </lineage>
</organism>
<protein>
    <recommendedName>
        <fullName evidence="1">DUF7768 domain-containing protein</fullName>
    </recommendedName>
</protein>
<accession>A0A1M6THD2</accession>
<feature type="domain" description="DUF7768" evidence="1">
    <location>
        <begin position="20"/>
        <end position="47"/>
    </location>
</feature>
<sequence>MNITKANETNIEQEKPEEKKIVFICSPFAGDIEGNTERARRYGRFVSVNSSPRINNVIVMV</sequence>
<evidence type="ECO:0000313" key="2">
    <source>
        <dbReference type="EMBL" id="SHK56350.1"/>
    </source>
</evidence>
<gene>
    <name evidence="2" type="ORF">SAMN02745912_03685</name>
</gene>
<keyword evidence="3" id="KW-1185">Reference proteome</keyword>
<dbReference type="Proteomes" id="UP000184465">
    <property type="component" value="Unassembled WGS sequence"/>
</dbReference>